<dbReference type="Proteomes" id="UP000027186">
    <property type="component" value="Chromosome"/>
</dbReference>
<dbReference type="EMBL" id="POWG01000011">
    <property type="protein sequence ID" value="PNQ98553.1"/>
    <property type="molecule type" value="Genomic_DNA"/>
</dbReference>
<dbReference type="EMBL" id="CP007793">
    <property type="protein sequence ID" value="AIB10448.1"/>
    <property type="molecule type" value="Genomic_DNA"/>
</dbReference>
<evidence type="ECO:0000313" key="5">
    <source>
        <dbReference type="Proteomes" id="UP000236268"/>
    </source>
</evidence>
<dbReference type="KEGG" id="abq:ABAZ39_00115"/>
<evidence type="ECO:0000313" key="3">
    <source>
        <dbReference type="EMBL" id="PNQ98553.1"/>
    </source>
</evidence>
<reference evidence="3 5" key="2">
    <citation type="submission" date="2018-01" db="EMBL/GenBank/DDBJ databases">
        <title>Whole genome sequence of Azospirillum brasilense REC3 isolated from strawberry roots.</title>
        <authorList>
            <person name="Fontana C.A."/>
            <person name="Salazar S.M."/>
            <person name="Bassi D."/>
            <person name="Puglisi E."/>
            <person name="Lovaisa N.C."/>
            <person name="Toffoli L.M."/>
            <person name="Pedraza R."/>
            <person name="Cocconcelli P.S."/>
        </authorList>
    </citation>
    <scope>NUCLEOTIDE SEQUENCE [LARGE SCALE GENOMIC DNA]</scope>
    <source>
        <strain evidence="3 5">REC3</strain>
    </source>
</reference>
<dbReference type="Proteomes" id="UP000236268">
    <property type="component" value="Unassembled WGS sequence"/>
</dbReference>
<evidence type="ECO:0000313" key="4">
    <source>
        <dbReference type="Proteomes" id="UP000027186"/>
    </source>
</evidence>
<proteinExistence type="predicted"/>
<accession>A0A060DHP4</accession>
<reference evidence="2 4" key="1">
    <citation type="journal article" date="2014" name="Genome Announc.">
        <title>Complete Genome Sequence of the Model Rhizosphere Strain Azospirillum brasilense Az39, Successfully Applied in Agriculture.</title>
        <authorList>
            <person name="Rivera D."/>
            <person name="Revale S."/>
            <person name="Molina R."/>
            <person name="Gualpa J."/>
            <person name="Puente M."/>
            <person name="Maroniche G."/>
            <person name="Paris G."/>
            <person name="Baker D."/>
            <person name="Clavijo B."/>
            <person name="McLay K."/>
            <person name="Spaepen S."/>
            <person name="Perticari A."/>
            <person name="Vazquez M."/>
            <person name="Wisniewski-Dye F."/>
            <person name="Watkins C."/>
            <person name="Martinez-Abarca F."/>
            <person name="Vanderleyden J."/>
            <person name="Cassan F."/>
        </authorList>
    </citation>
    <scope>NUCLEOTIDE SEQUENCE [LARGE SCALE GENOMIC DNA]</scope>
    <source>
        <strain evidence="2 4">Az39</strain>
    </source>
</reference>
<sequence>MFQKTGVLFHHGIPSPVEITRAATASDEDGSRSLPNDGLTPRQQANAIRSIGLEPFLIGMPESGIARKWDYLRAVTHAYSGLGLPILISLELQAVENPAAAPGEGHAPRTPRSLGFHAVTAVGHRLEAVEAGAVKDDGPRLTATRLSRIFVHDDQAGPFARLWFHNNHIQTALPPRDNGDVVVAEPRHVIVPLYHKIRIPFDNVYRAVSDFDSAYNSFVLFLQSRDVRCAGTPLEWTIRLESVQGLKERFLAEMPDAVSSVRAAMSRLLTRNMPKYLWCCRASNGGLPMAELLYDATGLVQGSFFYDAFARHKLMEGFSAAAESPQAPENIRRSPDCLAVLRAIRQHKV</sequence>
<gene>
    <name evidence="2" type="ORF">ABAZ39_00115</name>
    <name evidence="3" type="ORF">C1S70_12065</name>
</gene>
<evidence type="ECO:0000256" key="1">
    <source>
        <dbReference type="SAM" id="MobiDB-lite"/>
    </source>
</evidence>
<name>A0A060DHP4_9PROT</name>
<feature type="region of interest" description="Disordered" evidence="1">
    <location>
        <begin position="23"/>
        <end position="42"/>
    </location>
</feature>
<dbReference type="AlphaFoldDB" id="A0A060DHP4"/>
<protein>
    <submittedName>
        <fullName evidence="2">Uncharacterized protein</fullName>
    </submittedName>
</protein>
<accession>A0A2K1G1A0</accession>
<evidence type="ECO:0000313" key="2">
    <source>
        <dbReference type="EMBL" id="AIB10448.1"/>
    </source>
</evidence>
<organism evidence="2 4">
    <name type="scientific">Azospirillum argentinense</name>
    <dbReference type="NCBI Taxonomy" id="2970906"/>
    <lineage>
        <taxon>Bacteria</taxon>
        <taxon>Pseudomonadati</taxon>
        <taxon>Pseudomonadota</taxon>
        <taxon>Alphaproteobacteria</taxon>
        <taxon>Rhodospirillales</taxon>
        <taxon>Azospirillaceae</taxon>
        <taxon>Azospirillum</taxon>
    </lineage>
</organism>